<dbReference type="InterPro" id="IPR013786">
    <property type="entry name" value="AcylCoA_DH/ox_N"/>
</dbReference>
<evidence type="ECO:0000256" key="4">
    <source>
        <dbReference type="ARBA" id="ARBA00005005"/>
    </source>
</evidence>
<dbReference type="InterPro" id="IPR023214">
    <property type="entry name" value="HAD_sf"/>
</dbReference>
<feature type="domain" description="Acyl-CoA dehydrogenase/oxidase C-terminal" evidence="21">
    <location>
        <begin position="828"/>
        <end position="977"/>
    </location>
</feature>
<dbReference type="InterPro" id="IPR011945">
    <property type="entry name" value="HAD-SF_ppase_IA/epoxid_hydro_N"/>
</dbReference>
<dbReference type="Gene3D" id="1.10.150.240">
    <property type="entry name" value="Putative phosphatase, domain 2"/>
    <property type="match status" value="1"/>
</dbReference>
<dbReference type="InterPro" id="IPR023198">
    <property type="entry name" value="PGP-like_dom2"/>
</dbReference>
<dbReference type="InterPro" id="IPR002575">
    <property type="entry name" value="Aminoglycoside_PTrfase"/>
</dbReference>
<dbReference type="GO" id="GO:0005777">
    <property type="term" value="C:peroxisome"/>
    <property type="evidence" value="ECO:0007669"/>
    <property type="project" value="UniProtKB-SubCell"/>
</dbReference>
<comment type="catalytic activity">
    <reaction evidence="20">
        <text>eicosanoyl-CoA + oxidized [electron-transfer flavoprotein] + H(+) = (2E)-eicosenoyl-CoA + reduced [electron-transfer flavoprotein]</text>
        <dbReference type="Rhea" id="RHEA:47236"/>
        <dbReference type="Rhea" id="RHEA-COMP:10685"/>
        <dbReference type="Rhea" id="RHEA-COMP:10686"/>
        <dbReference type="ChEBI" id="CHEBI:15378"/>
        <dbReference type="ChEBI" id="CHEBI:57380"/>
        <dbReference type="ChEBI" id="CHEBI:57692"/>
        <dbReference type="ChEBI" id="CHEBI:58307"/>
        <dbReference type="ChEBI" id="CHEBI:74691"/>
    </reaction>
    <physiologicalReaction direction="left-to-right" evidence="20">
        <dbReference type="Rhea" id="RHEA:47237"/>
    </physiologicalReaction>
</comment>
<dbReference type="SUPFAM" id="SSF56645">
    <property type="entry name" value="Acyl-CoA dehydrogenase NM domain-like"/>
    <property type="match status" value="1"/>
</dbReference>
<dbReference type="EMBL" id="CAJGYM010000033">
    <property type="protein sequence ID" value="CAD6193161.1"/>
    <property type="molecule type" value="Genomic_DNA"/>
</dbReference>
<feature type="domain" description="Acyl-CoA oxidase/dehydrogenase middle" evidence="23">
    <location>
        <begin position="714"/>
        <end position="816"/>
    </location>
</feature>
<reference evidence="25" key="1">
    <citation type="submission" date="2020-10" db="EMBL/GenBank/DDBJ databases">
        <authorList>
            <person name="Kikuchi T."/>
        </authorList>
    </citation>
    <scope>NUCLEOTIDE SEQUENCE</scope>
    <source>
        <strain evidence="25">NKZ352</strain>
    </source>
</reference>
<dbReference type="InterPro" id="IPR041726">
    <property type="entry name" value="ACAD10_11_N"/>
</dbReference>
<comment type="similarity">
    <text evidence="5">Belongs to the acyl-CoA dehydrogenase family.</text>
</comment>
<dbReference type="GO" id="GO:0031966">
    <property type="term" value="C:mitochondrial membrane"/>
    <property type="evidence" value="ECO:0007669"/>
    <property type="project" value="UniProtKB-SubCell"/>
</dbReference>
<dbReference type="NCBIfam" id="TIGR02247">
    <property type="entry name" value="HAD-1A3-hyp"/>
    <property type="match status" value="1"/>
</dbReference>
<dbReference type="PANTHER" id="PTHR48083:SF35">
    <property type="entry name" value="ACYL-COA DEHYDROGENASE FAMILY MEMBER 10"/>
    <property type="match status" value="1"/>
</dbReference>
<keyword evidence="12" id="KW-0576">Peroxisome</keyword>
<organism evidence="25 26">
    <name type="scientific">Caenorhabditis auriculariae</name>
    <dbReference type="NCBI Taxonomy" id="2777116"/>
    <lineage>
        <taxon>Eukaryota</taxon>
        <taxon>Metazoa</taxon>
        <taxon>Ecdysozoa</taxon>
        <taxon>Nematoda</taxon>
        <taxon>Chromadorea</taxon>
        <taxon>Rhabditida</taxon>
        <taxon>Rhabditina</taxon>
        <taxon>Rhabditomorpha</taxon>
        <taxon>Rhabditoidea</taxon>
        <taxon>Rhabditidae</taxon>
        <taxon>Peloderinae</taxon>
        <taxon>Caenorhabditis</taxon>
    </lineage>
</organism>
<evidence type="ECO:0000256" key="16">
    <source>
        <dbReference type="ARBA" id="ARBA00048020"/>
    </source>
</evidence>
<keyword evidence="9" id="KW-0560">Oxidoreductase</keyword>
<evidence type="ECO:0000256" key="19">
    <source>
        <dbReference type="ARBA" id="ARBA00048399"/>
    </source>
</evidence>
<dbReference type="CDD" id="cd05154">
    <property type="entry name" value="ACAD10_11_N-like"/>
    <property type="match status" value="1"/>
</dbReference>
<evidence type="ECO:0000259" key="21">
    <source>
        <dbReference type="Pfam" id="PF00441"/>
    </source>
</evidence>
<dbReference type="Gene3D" id="1.20.140.10">
    <property type="entry name" value="Butyryl-CoA Dehydrogenase, subunit A, domain 3"/>
    <property type="match status" value="1"/>
</dbReference>
<evidence type="ECO:0000256" key="5">
    <source>
        <dbReference type="ARBA" id="ARBA00009347"/>
    </source>
</evidence>
<dbReference type="GO" id="GO:0050660">
    <property type="term" value="F:flavin adenine dinucleotide binding"/>
    <property type="evidence" value="ECO:0007669"/>
    <property type="project" value="InterPro"/>
</dbReference>
<sequence length="983" mass="111247">MTIKTVIFDMGGVLIPAPMDLWQVFEQERNLKAGSIVETILSPDGLPHFAAFEKGQISSEDFEPIFSHIYNLQHGRVGEVLPIMSELLNMVSEAVVYPEMRQLLKSLRLSGYRLVLITNNFYADRAHLKPTVPPGIDRLFDDVIESCRIGIRKPYPRIYQLACDRNKSRPEECVFLDDLGSNLKTAKSMGMQTIKVTSSAQAIQDLQKLLNVDFSAPADTRECIERELLPKDRVREVLSQTIGSEVSDVIVRKFRHGQSNPTYYLKTGQKEFVLRKKPKGRLLPKAHQIDREHTIMKALYGKVPVPRVYQYDEKTLDTPFYLMEYKPGRLFLNPALFELPPAERRRAYEEALKTLAQIHAVDFEKAGLGDYGRKDGYMERNLKRWLNNYEMAKTEEIPEMERLVAYLNQNLPKNSLATIVHGDFRIDNLIFDENETKVVAVLDWEISTIGDPYADLATFMFAHYSPSSVKSLPGLGGYSEWQLRQMGIPTVKECLELYLKYSGLPEIDEKQWVFYMAFVVFRFASILQGVYLRSLLKNASSTEAATLRPLVRLLASSGLQMVHEAESTQEYGILPVVPSALSEKAKKYYEIVRDIVHNDVIPLEKELLEFFDGPNRWSGTHPKIEALKEKAKSLGVWNLFISEHIDPERKYGKGLTNVEYAHICELMGRSIFAAEVFNCQAPDTGNMEVLIKYGNEEQKERWLVPLLEGKIKSCFAMTEPDVASSDATNIQGSISRHGDEYIINARKWFISNASHPLCKVAIFMGRVIGDMKSRLFQQSMILVPMDSPGVKIIRNMHVFGSQDAPGGHPEILFENVRVPASNVILGEGRGFEIAQGRLGPGRIHHAMRLIGHCERAIDVMKERVAYRTAFGKKLAGFDSIRKEIAQSRCDVEQARLLVLKAAHMIDTVGVKTAKSEIAMIKVVAPNVTLKVVDRAMQMQGARGFTGDTPLSSFFVWARALRMADGPDEVHLETIAKHELKSRL</sequence>
<evidence type="ECO:0000256" key="8">
    <source>
        <dbReference type="ARBA" id="ARBA00022990"/>
    </source>
</evidence>
<evidence type="ECO:0000256" key="12">
    <source>
        <dbReference type="ARBA" id="ARBA00023140"/>
    </source>
</evidence>
<dbReference type="SFLD" id="SFLDG01129">
    <property type="entry name" value="C1.5:_HAD__Beta-PGM__Phosphata"/>
    <property type="match status" value="1"/>
</dbReference>
<dbReference type="AlphaFoldDB" id="A0A8S1HFP1"/>
<evidence type="ECO:0000259" key="24">
    <source>
        <dbReference type="Pfam" id="PF02771"/>
    </source>
</evidence>
<dbReference type="Pfam" id="PF02771">
    <property type="entry name" value="Acyl-CoA_dh_N"/>
    <property type="match status" value="1"/>
</dbReference>
<dbReference type="InterPro" id="IPR009075">
    <property type="entry name" value="AcylCo_DH/oxidase_C"/>
</dbReference>
<dbReference type="SUPFAM" id="SSF47203">
    <property type="entry name" value="Acyl-CoA dehydrogenase C-terminal domain-like"/>
    <property type="match status" value="1"/>
</dbReference>
<comment type="subcellular location">
    <subcellularLocation>
        <location evidence="3">Mitochondrion membrane</location>
    </subcellularLocation>
    <subcellularLocation>
        <location evidence="2">Peroxisome</location>
    </subcellularLocation>
</comment>
<dbReference type="FunFam" id="2.40.110.10:FF:000002">
    <property type="entry name" value="Acyl-CoA dehydrogenase fadE12"/>
    <property type="match status" value="1"/>
</dbReference>
<evidence type="ECO:0000256" key="15">
    <source>
        <dbReference type="ARBA" id="ARBA00047443"/>
    </source>
</evidence>
<dbReference type="NCBIfam" id="TIGR01509">
    <property type="entry name" value="HAD-SF-IA-v3"/>
    <property type="match status" value="1"/>
</dbReference>
<feature type="domain" description="Acyl-CoA dehydrogenase/oxidase N-terminal" evidence="24">
    <location>
        <begin position="592"/>
        <end position="710"/>
    </location>
</feature>
<comment type="catalytic activity">
    <reaction evidence="16">
        <text>docosanoyl-CoA + oxidized [electron-transfer flavoprotein] + H(+) = (2E)-docosenoyl-CoA + reduced [electron-transfer flavoprotein]</text>
        <dbReference type="Rhea" id="RHEA:47228"/>
        <dbReference type="Rhea" id="RHEA-COMP:10685"/>
        <dbReference type="Rhea" id="RHEA-COMP:10686"/>
        <dbReference type="ChEBI" id="CHEBI:15378"/>
        <dbReference type="ChEBI" id="CHEBI:57692"/>
        <dbReference type="ChEBI" id="CHEBI:58307"/>
        <dbReference type="ChEBI" id="CHEBI:65059"/>
        <dbReference type="ChEBI" id="CHEBI:74692"/>
    </reaction>
    <physiologicalReaction direction="left-to-right" evidence="16">
        <dbReference type="Rhea" id="RHEA:47229"/>
    </physiologicalReaction>
</comment>
<dbReference type="InterPro" id="IPR006439">
    <property type="entry name" value="HAD-SF_hydro_IA"/>
</dbReference>
<evidence type="ECO:0000256" key="17">
    <source>
        <dbReference type="ARBA" id="ARBA00048086"/>
    </source>
</evidence>
<comment type="catalytic activity">
    <reaction evidence="17">
        <text>tetracosanoyl-CoA + oxidized [electron-transfer flavoprotein] + H(+) = (2E)-tetracosenoyl-CoA + reduced [electron-transfer flavoprotein]</text>
        <dbReference type="Rhea" id="RHEA:47232"/>
        <dbReference type="Rhea" id="RHEA-COMP:10685"/>
        <dbReference type="Rhea" id="RHEA-COMP:10686"/>
        <dbReference type="ChEBI" id="CHEBI:15378"/>
        <dbReference type="ChEBI" id="CHEBI:57692"/>
        <dbReference type="ChEBI" id="CHEBI:58307"/>
        <dbReference type="ChEBI" id="CHEBI:65052"/>
        <dbReference type="ChEBI" id="CHEBI:74693"/>
    </reaction>
    <physiologicalReaction direction="left-to-right" evidence="17">
        <dbReference type="Rhea" id="RHEA:47233"/>
    </physiologicalReaction>
</comment>
<keyword evidence="26" id="KW-1185">Reference proteome</keyword>
<dbReference type="InterPro" id="IPR036412">
    <property type="entry name" value="HAD-like_sf"/>
</dbReference>
<dbReference type="Proteomes" id="UP000835052">
    <property type="component" value="Unassembled WGS sequence"/>
</dbReference>
<evidence type="ECO:0000256" key="2">
    <source>
        <dbReference type="ARBA" id="ARBA00004275"/>
    </source>
</evidence>
<protein>
    <recommendedName>
        <fullName evidence="13">Acyl-CoA dehydrogenase family member 11</fullName>
    </recommendedName>
</protein>
<dbReference type="InterPro" id="IPR036250">
    <property type="entry name" value="AcylCo_DH-like_C"/>
</dbReference>
<accession>A0A8S1HFP1</accession>
<comment type="catalytic activity">
    <reaction evidence="18">
        <text>tricosanoyl-CoA + oxidized [electron-transfer flavoprotein] + H(+) = (2E)-tricosenoyl-CoA + reduced [electron-transfer flavoprotein]</text>
        <dbReference type="Rhea" id="RHEA:48220"/>
        <dbReference type="Rhea" id="RHEA-COMP:10685"/>
        <dbReference type="Rhea" id="RHEA-COMP:10686"/>
        <dbReference type="ChEBI" id="CHEBI:15378"/>
        <dbReference type="ChEBI" id="CHEBI:57692"/>
        <dbReference type="ChEBI" id="CHEBI:58307"/>
        <dbReference type="ChEBI" id="CHEBI:90118"/>
        <dbReference type="ChEBI" id="CHEBI:90119"/>
    </reaction>
    <physiologicalReaction direction="left-to-right" evidence="18">
        <dbReference type="Rhea" id="RHEA:48221"/>
    </physiologicalReaction>
</comment>
<evidence type="ECO:0000259" key="22">
    <source>
        <dbReference type="Pfam" id="PF01636"/>
    </source>
</evidence>
<dbReference type="Pfam" id="PF01636">
    <property type="entry name" value="APH"/>
    <property type="match status" value="1"/>
</dbReference>
<evidence type="ECO:0000256" key="3">
    <source>
        <dbReference type="ARBA" id="ARBA00004325"/>
    </source>
</evidence>
<evidence type="ECO:0000256" key="6">
    <source>
        <dbReference type="ARBA" id="ARBA00022630"/>
    </source>
</evidence>
<dbReference type="InterPro" id="IPR046373">
    <property type="entry name" value="Acyl-CoA_Oxase/DH_mid-dom_sf"/>
</dbReference>
<evidence type="ECO:0000256" key="20">
    <source>
        <dbReference type="ARBA" id="ARBA00049140"/>
    </source>
</evidence>
<evidence type="ECO:0000313" key="25">
    <source>
        <dbReference type="EMBL" id="CAD6193161.1"/>
    </source>
</evidence>
<dbReference type="CDD" id="cd02603">
    <property type="entry name" value="HAD_sEH-N_like"/>
    <property type="match status" value="1"/>
</dbReference>
<comment type="catalytic activity">
    <reaction evidence="19">
        <text>hexacosanoyl-CoA + oxidized [electron-transfer flavoprotein] + H(+) = (2E)-hexacosenoyl-CoA + reduced [electron-transfer flavoprotein]</text>
        <dbReference type="Rhea" id="RHEA:48216"/>
        <dbReference type="Rhea" id="RHEA-COMP:10685"/>
        <dbReference type="Rhea" id="RHEA-COMP:10686"/>
        <dbReference type="ChEBI" id="CHEBI:15378"/>
        <dbReference type="ChEBI" id="CHEBI:57692"/>
        <dbReference type="ChEBI" id="CHEBI:58307"/>
        <dbReference type="ChEBI" id="CHEBI:64868"/>
        <dbReference type="ChEBI" id="CHEBI:74281"/>
    </reaction>
    <physiologicalReaction direction="left-to-right" evidence="19">
        <dbReference type="Rhea" id="RHEA:48217"/>
    </physiologicalReaction>
</comment>
<comment type="cofactor">
    <cofactor evidence="1">
        <name>FAD</name>
        <dbReference type="ChEBI" id="CHEBI:57692"/>
    </cofactor>
</comment>
<evidence type="ECO:0000256" key="7">
    <source>
        <dbReference type="ARBA" id="ARBA00022827"/>
    </source>
</evidence>
<dbReference type="Gene3D" id="3.40.50.1000">
    <property type="entry name" value="HAD superfamily/HAD-like"/>
    <property type="match status" value="1"/>
</dbReference>
<dbReference type="SFLD" id="SFLDS00003">
    <property type="entry name" value="Haloacid_Dehalogenase"/>
    <property type="match status" value="1"/>
</dbReference>
<dbReference type="SUPFAM" id="SSF56784">
    <property type="entry name" value="HAD-like"/>
    <property type="match status" value="1"/>
</dbReference>
<dbReference type="Gene3D" id="1.10.540.10">
    <property type="entry name" value="Acyl-CoA dehydrogenase/oxidase, N-terminal domain"/>
    <property type="match status" value="1"/>
</dbReference>
<evidence type="ECO:0000256" key="1">
    <source>
        <dbReference type="ARBA" id="ARBA00001974"/>
    </source>
</evidence>
<dbReference type="GO" id="GO:0003995">
    <property type="term" value="F:acyl-CoA dehydrogenase activity"/>
    <property type="evidence" value="ECO:0007669"/>
    <property type="project" value="TreeGrafter"/>
</dbReference>
<name>A0A8S1HFP1_9PELO</name>
<evidence type="ECO:0000313" key="26">
    <source>
        <dbReference type="Proteomes" id="UP000835052"/>
    </source>
</evidence>
<evidence type="ECO:0000256" key="18">
    <source>
        <dbReference type="ARBA" id="ARBA00048395"/>
    </source>
</evidence>
<comment type="catalytic activity">
    <reaction evidence="15">
        <text>a 2,3-saturated acyl-CoA + oxidized [electron-transfer flavoprotein] + H(+) = a (2E)-enoyl-CoA + reduced [electron-transfer flavoprotein]</text>
        <dbReference type="Rhea" id="RHEA:44704"/>
        <dbReference type="Rhea" id="RHEA-COMP:10685"/>
        <dbReference type="Rhea" id="RHEA-COMP:10686"/>
        <dbReference type="ChEBI" id="CHEBI:15378"/>
        <dbReference type="ChEBI" id="CHEBI:57692"/>
        <dbReference type="ChEBI" id="CHEBI:58307"/>
        <dbReference type="ChEBI" id="CHEBI:58856"/>
        <dbReference type="ChEBI" id="CHEBI:65111"/>
    </reaction>
    <physiologicalReaction direction="left-to-right" evidence="15">
        <dbReference type="Rhea" id="RHEA:44705"/>
    </physiologicalReaction>
</comment>
<dbReference type="Gene3D" id="2.40.110.10">
    <property type="entry name" value="Butyryl-CoA Dehydrogenase, subunit A, domain 2"/>
    <property type="match status" value="1"/>
</dbReference>
<comment type="function">
    <text evidence="14">Acyl-CoA dehydrogenase, that exhibits maximal activity towards saturated C22-CoA. Probably participates in beta-oxydation and energy production but could also play a role in the metabolism of specific fatty acids to control fatty acids composition of cellular lipids in brain.</text>
</comment>
<proteinExistence type="inferred from homology"/>
<comment type="pathway">
    <text evidence="4">Lipid metabolism; fatty acid beta-oxidation.</text>
</comment>
<dbReference type="InterPro" id="IPR011009">
    <property type="entry name" value="Kinase-like_dom_sf"/>
</dbReference>
<dbReference type="PANTHER" id="PTHR48083">
    <property type="entry name" value="MEDIUM-CHAIN SPECIFIC ACYL-COA DEHYDROGENASE, MITOCHONDRIAL-RELATED"/>
    <property type="match status" value="1"/>
</dbReference>
<evidence type="ECO:0000256" key="14">
    <source>
        <dbReference type="ARBA" id="ARBA00046026"/>
    </source>
</evidence>
<dbReference type="Pfam" id="PF00441">
    <property type="entry name" value="Acyl-CoA_dh_1"/>
    <property type="match status" value="1"/>
</dbReference>
<dbReference type="Gene3D" id="3.30.200.20">
    <property type="entry name" value="Phosphorylase Kinase, domain 1"/>
    <property type="match status" value="1"/>
</dbReference>
<dbReference type="PRINTS" id="PR00413">
    <property type="entry name" value="HADHALOGNASE"/>
</dbReference>
<dbReference type="OrthoDB" id="434771at2759"/>
<keyword evidence="10" id="KW-0443">Lipid metabolism</keyword>
<gene>
    <name evidence="25" type="ORF">CAUJ_LOCUS9080</name>
</gene>
<keyword evidence="11" id="KW-0472">Membrane</keyword>
<dbReference type="Pfam" id="PF00702">
    <property type="entry name" value="Hydrolase"/>
    <property type="match status" value="1"/>
</dbReference>
<evidence type="ECO:0000256" key="9">
    <source>
        <dbReference type="ARBA" id="ARBA00023002"/>
    </source>
</evidence>
<dbReference type="SUPFAM" id="SSF56112">
    <property type="entry name" value="Protein kinase-like (PK-like)"/>
    <property type="match status" value="1"/>
</dbReference>
<evidence type="ECO:0000256" key="10">
    <source>
        <dbReference type="ARBA" id="ARBA00023098"/>
    </source>
</evidence>
<evidence type="ECO:0000259" key="23">
    <source>
        <dbReference type="Pfam" id="PF02770"/>
    </source>
</evidence>
<dbReference type="InterPro" id="IPR006091">
    <property type="entry name" value="Acyl-CoA_Oxase/DH_mid-dom"/>
</dbReference>
<dbReference type="Gene3D" id="3.90.1200.10">
    <property type="match status" value="1"/>
</dbReference>
<feature type="domain" description="Aminoglycoside phosphotransferase" evidence="22">
    <location>
        <begin position="251"/>
        <end position="466"/>
    </location>
</feature>
<dbReference type="Pfam" id="PF02770">
    <property type="entry name" value="Acyl-CoA_dh_M"/>
    <property type="match status" value="1"/>
</dbReference>
<comment type="caution">
    <text evidence="25">The sequence shown here is derived from an EMBL/GenBank/DDBJ whole genome shotgun (WGS) entry which is preliminary data.</text>
</comment>
<evidence type="ECO:0000256" key="11">
    <source>
        <dbReference type="ARBA" id="ARBA00023136"/>
    </source>
</evidence>
<evidence type="ECO:0000256" key="13">
    <source>
        <dbReference type="ARBA" id="ARBA00040622"/>
    </source>
</evidence>
<dbReference type="InterPro" id="IPR037069">
    <property type="entry name" value="AcylCoA_DH/ox_N_sf"/>
</dbReference>
<dbReference type="InterPro" id="IPR050741">
    <property type="entry name" value="Acyl-CoA_dehydrogenase"/>
</dbReference>
<keyword evidence="7" id="KW-0274">FAD</keyword>
<keyword evidence="8" id="KW-0007">Acetylation</keyword>
<keyword evidence="6" id="KW-0285">Flavoprotein</keyword>
<dbReference type="InterPro" id="IPR009100">
    <property type="entry name" value="AcylCoA_DH/oxidase_NM_dom_sf"/>
</dbReference>
<dbReference type="GO" id="GO:0033539">
    <property type="term" value="P:fatty acid beta-oxidation using acyl-CoA dehydrogenase"/>
    <property type="evidence" value="ECO:0007669"/>
    <property type="project" value="TreeGrafter"/>
</dbReference>